<name>A0AAV4IU93_9GAST</name>
<protein>
    <submittedName>
        <fullName evidence="1">Uncharacterized protein</fullName>
    </submittedName>
</protein>
<reference evidence="1 2" key="1">
    <citation type="journal article" date="2021" name="Elife">
        <title>Chloroplast acquisition without the gene transfer in kleptoplastic sea slugs, Plakobranchus ocellatus.</title>
        <authorList>
            <person name="Maeda T."/>
            <person name="Takahashi S."/>
            <person name="Yoshida T."/>
            <person name="Shimamura S."/>
            <person name="Takaki Y."/>
            <person name="Nagai Y."/>
            <person name="Toyoda A."/>
            <person name="Suzuki Y."/>
            <person name="Arimoto A."/>
            <person name="Ishii H."/>
            <person name="Satoh N."/>
            <person name="Nishiyama T."/>
            <person name="Hasebe M."/>
            <person name="Maruyama T."/>
            <person name="Minagawa J."/>
            <person name="Obokata J."/>
            <person name="Shigenobu S."/>
        </authorList>
    </citation>
    <scope>NUCLEOTIDE SEQUENCE [LARGE SCALE GENOMIC DNA]</scope>
</reference>
<accession>A0AAV4IU93</accession>
<sequence length="99" mass="11546">MNSLPFRPLQKFKGHTCFQEQKFFILWRRHDREKRQHACQPAAEKFLLSAFTVWGLGEKAQAVSLQLLAAYEQSPFLTSFCGYPKIARQNDPEPAYLQN</sequence>
<evidence type="ECO:0000313" key="2">
    <source>
        <dbReference type="Proteomes" id="UP000762676"/>
    </source>
</evidence>
<gene>
    <name evidence="1" type="ORF">ElyMa_003145000</name>
</gene>
<proteinExistence type="predicted"/>
<organism evidence="1 2">
    <name type="scientific">Elysia marginata</name>
    <dbReference type="NCBI Taxonomy" id="1093978"/>
    <lineage>
        <taxon>Eukaryota</taxon>
        <taxon>Metazoa</taxon>
        <taxon>Spiralia</taxon>
        <taxon>Lophotrochozoa</taxon>
        <taxon>Mollusca</taxon>
        <taxon>Gastropoda</taxon>
        <taxon>Heterobranchia</taxon>
        <taxon>Euthyneura</taxon>
        <taxon>Panpulmonata</taxon>
        <taxon>Sacoglossa</taxon>
        <taxon>Placobranchoidea</taxon>
        <taxon>Plakobranchidae</taxon>
        <taxon>Elysia</taxon>
    </lineage>
</organism>
<dbReference type="EMBL" id="BMAT01006488">
    <property type="protein sequence ID" value="GFS13756.1"/>
    <property type="molecule type" value="Genomic_DNA"/>
</dbReference>
<dbReference type="Proteomes" id="UP000762676">
    <property type="component" value="Unassembled WGS sequence"/>
</dbReference>
<evidence type="ECO:0000313" key="1">
    <source>
        <dbReference type="EMBL" id="GFS13756.1"/>
    </source>
</evidence>
<dbReference type="AlphaFoldDB" id="A0AAV4IU93"/>
<keyword evidence="2" id="KW-1185">Reference proteome</keyword>
<comment type="caution">
    <text evidence="1">The sequence shown here is derived from an EMBL/GenBank/DDBJ whole genome shotgun (WGS) entry which is preliminary data.</text>
</comment>